<dbReference type="RefSeq" id="WP_013467570.1">
    <property type="nucleotide sequence ID" value="NC_014804.1"/>
</dbReference>
<evidence type="ECO:0000313" key="2">
    <source>
        <dbReference type="Proteomes" id="UP000007478"/>
    </source>
</evidence>
<dbReference type="PATRIC" id="fig|391623.17.peg.1299"/>
<dbReference type="OrthoDB" id="85349at2157"/>
<evidence type="ECO:0008006" key="3">
    <source>
        <dbReference type="Google" id="ProtNLM"/>
    </source>
</evidence>
<organism evidence="1 2">
    <name type="scientific">Thermococcus barophilus (strain DSM 11836 / MP)</name>
    <dbReference type="NCBI Taxonomy" id="391623"/>
    <lineage>
        <taxon>Archaea</taxon>
        <taxon>Methanobacteriati</taxon>
        <taxon>Methanobacteriota</taxon>
        <taxon>Thermococci</taxon>
        <taxon>Thermococcales</taxon>
        <taxon>Thermococcaceae</taxon>
        <taxon>Thermococcus</taxon>
    </lineage>
</organism>
<dbReference type="AlphaFoldDB" id="F0LHE5"/>
<dbReference type="GeneID" id="10041613"/>
<dbReference type="Proteomes" id="UP000007478">
    <property type="component" value="Chromosome"/>
</dbReference>
<evidence type="ECO:0000313" key="1">
    <source>
        <dbReference type="EMBL" id="ADT84272.1"/>
    </source>
</evidence>
<dbReference type="HOGENOM" id="CLU_1275254_0_0_2"/>
<name>F0LHE5_THEBM</name>
<keyword evidence="2" id="KW-1185">Reference proteome</keyword>
<reference evidence="1 2" key="1">
    <citation type="journal article" date="2011" name="J. Bacteriol.">
        <title>Complete genome sequence of the hyperthermophilic, piezophilic, heterotrophic, and carboxydotrophic archaeon Thermococcus barophilus MP.</title>
        <authorList>
            <person name="Vannier P."/>
            <person name="Marteinsson V.T."/>
            <person name="Fridjonsson O.H."/>
            <person name="Oger P."/>
            <person name="Jebbar M."/>
        </authorList>
    </citation>
    <scope>NUCLEOTIDE SEQUENCE [LARGE SCALE GENOMIC DNA]</scope>
    <source>
        <strain evidence="2">DSM 11836 / MP</strain>
    </source>
</reference>
<accession>F0LHE5</accession>
<gene>
    <name evidence="1" type="ordered locus">TERMP_01297</name>
</gene>
<dbReference type="eggNOG" id="arCOG07118">
    <property type="taxonomic scope" value="Archaea"/>
</dbReference>
<dbReference type="KEGG" id="tba:TERMP_01297"/>
<dbReference type="EMBL" id="CP002372">
    <property type="protein sequence ID" value="ADT84272.1"/>
    <property type="molecule type" value="Genomic_DNA"/>
</dbReference>
<proteinExistence type="predicted"/>
<sequence>MEVDPLEILKESSKRISPTLIEYEIGSEIEIILYTLIKKLRQEYQNFIIISFHDAYLVLRRYLENVFSETEVNTAFDGAHLISVNPILETEENRPQDIIKSTHHDIIVGRILEATSKINGESLFIILGLDFFGIRIGKDELIDLFPALVSTIGRKKNNNVIMTLNVKVFPQSLVEIVNSFAFNVAHVGIELQDKEIRRYITLIRTVFLEYNLKKWYYTLLGKKLVFKRVNSEGLIF</sequence>
<protein>
    <recommendedName>
        <fullName evidence="3">KaiC-like domain-containing protein</fullName>
    </recommendedName>
</protein>